<reference evidence="3" key="1">
    <citation type="journal article" date="2017" name="Nat. Commun.">
        <title>The asparagus genome sheds light on the origin and evolution of a young Y chromosome.</title>
        <authorList>
            <person name="Harkess A."/>
            <person name="Zhou J."/>
            <person name="Xu C."/>
            <person name="Bowers J.E."/>
            <person name="Van der Hulst R."/>
            <person name="Ayyampalayam S."/>
            <person name="Mercati F."/>
            <person name="Riccardi P."/>
            <person name="McKain M.R."/>
            <person name="Kakrana A."/>
            <person name="Tang H."/>
            <person name="Ray J."/>
            <person name="Groenendijk J."/>
            <person name="Arikit S."/>
            <person name="Mathioni S.M."/>
            <person name="Nakano M."/>
            <person name="Shan H."/>
            <person name="Telgmann-Rauber A."/>
            <person name="Kanno A."/>
            <person name="Yue Z."/>
            <person name="Chen H."/>
            <person name="Li W."/>
            <person name="Chen Y."/>
            <person name="Xu X."/>
            <person name="Zhang Y."/>
            <person name="Luo S."/>
            <person name="Chen H."/>
            <person name="Gao J."/>
            <person name="Mao Z."/>
            <person name="Pires J.C."/>
            <person name="Luo M."/>
            <person name="Kudrna D."/>
            <person name="Wing R.A."/>
            <person name="Meyers B.C."/>
            <person name="Yi K."/>
            <person name="Kong H."/>
            <person name="Lavrijsen P."/>
            <person name="Sunseri F."/>
            <person name="Falavigna A."/>
            <person name="Ye Y."/>
            <person name="Leebens-Mack J.H."/>
            <person name="Chen G."/>
        </authorList>
    </citation>
    <scope>NUCLEOTIDE SEQUENCE [LARGE SCALE GENOMIC DNA]</scope>
    <source>
        <strain evidence="3">cv. DH0086</strain>
    </source>
</reference>
<organism evidence="2 3">
    <name type="scientific">Asparagus officinalis</name>
    <name type="common">Garden asparagus</name>
    <dbReference type="NCBI Taxonomy" id="4686"/>
    <lineage>
        <taxon>Eukaryota</taxon>
        <taxon>Viridiplantae</taxon>
        <taxon>Streptophyta</taxon>
        <taxon>Embryophyta</taxon>
        <taxon>Tracheophyta</taxon>
        <taxon>Spermatophyta</taxon>
        <taxon>Magnoliopsida</taxon>
        <taxon>Liliopsida</taxon>
        <taxon>Asparagales</taxon>
        <taxon>Asparagaceae</taxon>
        <taxon>Asparagoideae</taxon>
        <taxon>Asparagus</taxon>
    </lineage>
</organism>
<evidence type="ECO:0000313" key="2">
    <source>
        <dbReference type="EMBL" id="ONK75997.1"/>
    </source>
</evidence>
<feature type="compositionally biased region" description="Gly residues" evidence="1">
    <location>
        <begin position="73"/>
        <end position="82"/>
    </location>
</feature>
<protein>
    <submittedName>
        <fullName evidence="2">Uncharacterized protein</fullName>
    </submittedName>
</protein>
<evidence type="ECO:0000256" key="1">
    <source>
        <dbReference type="SAM" id="MobiDB-lite"/>
    </source>
</evidence>
<dbReference type="AlphaFoldDB" id="A0A5P1FF29"/>
<dbReference type="Gramene" id="ONK75997">
    <property type="protein sequence ID" value="ONK75997"/>
    <property type="gene ID" value="A4U43_C03F22760"/>
</dbReference>
<feature type="compositionally biased region" description="Low complexity" evidence="1">
    <location>
        <begin position="9"/>
        <end position="21"/>
    </location>
</feature>
<evidence type="ECO:0000313" key="3">
    <source>
        <dbReference type="Proteomes" id="UP000243459"/>
    </source>
</evidence>
<dbReference type="EMBL" id="CM007383">
    <property type="protein sequence ID" value="ONK75997.1"/>
    <property type="molecule type" value="Genomic_DNA"/>
</dbReference>
<gene>
    <name evidence="2" type="ORF">A4U43_C03F22760</name>
</gene>
<feature type="region of interest" description="Disordered" evidence="1">
    <location>
        <begin position="1"/>
        <end position="25"/>
    </location>
</feature>
<sequence>MDKRPTVPPASTCSPPSTAADAPPPPLASHVRFIKLFLLVVLEEGVGVVGLEEAFDRRRGWERRREEERRGCGGEGVGGVGGEVDEEELGGEFKTFLMLDFYVDHRKKDYKFGFGLTVGE</sequence>
<dbReference type="Proteomes" id="UP000243459">
    <property type="component" value="Chromosome 3"/>
</dbReference>
<feature type="region of interest" description="Disordered" evidence="1">
    <location>
        <begin position="60"/>
        <end position="85"/>
    </location>
</feature>
<feature type="compositionally biased region" description="Basic and acidic residues" evidence="1">
    <location>
        <begin position="60"/>
        <end position="72"/>
    </location>
</feature>
<name>A0A5P1FF29_ASPOF</name>
<proteinExistence type="predicted"/>
<keyword evidence="3" id="KW-1185">Reference proteome</keyword>
<accession>A0A5P1FF29</accession>